<feature type="transmembrane region" description="Helical" evidence="1">
    <location>
        <begin position="109"/>
        <end position="131"/>
    </location>
</feature>
<feature type="transmembrane region" description="Helical" evidence="1">
    <location>
        <begin position="75"/>
        <end position="97"/>
    </location>
</feature>
<evidence type="ECO:0000256" key="1">
    <source>
        <dbReference type="SAM" id="Phobius"/>
    </source>
</evidence>
<name>A0A1I1I8H8_9GAMM</name>
<gene>
    <name evidence="2" type="ORF">SAMN02745724_01355</name>
</gene>
<proteinExistence type="predicted"/>
<evidence type="ECO:0000313" key="3">
    <source>
        <dbReference type="Proteomes" id="UP000198862"/>
    </source>
</evidence>
<protein>
    <recommendedName>
        <fullName evidence="4">DNA gyrase subunit B</fullName>
    </recommendedName>
</protein>
<dbReference type="Proteomes" id="UP000198862">
    <property type="component" value="Unassembled WGS sequence"/>
</dbReference>
<keyword evidence="1" id="KW-0812">Transmembrane</keyword>
<reference evidence="2 3" key="1">
    <citation type="submission" date="2016-10" db="EMBL/GenBank/DDBJ databases">
        <authorList>
            <person name="de Groot N.N."/>
        </authorList>
    </citation>
    <scope>NUCLEOTIDE SEQUENCE [LARGE SCALE GENOMIC DNA]</scope>
    <source>
        <strain evidence="2 3">DSM 6059</strain>
    </source>
</reference>
<keyword evidence="1" id="KW-1133">Transmembrane helix</keyword>
<accession>A0A1I1I8H8</accession>
<keyword evidence="1" id="KW-0472">Membrane</keyword>
<organism evidence="2 3">
    <name type="scientific">Pseudoalteromonas denitrificans DSM 6059</name>
    <dbReference type="NCBI Taxonomy" id="1123010"/>
    <lineage>
        <taxon>Bacteria</taxon>
        <taxon>Pseudomonadati</taxon>
        <taxon>Pseudomonadota</taxon>
        <taxon>Gammaproteobacteria</taxon>
        <taxon>Alteromonadales</taxon>
        <taxon>Pseudoalteromonadaceae</taxon>
        <taxon>Pseudoalteromonas</taxon>
    </lineage>
</organism>
<keyword evidence="3" id="KW-1185">Reference proteome</keyword>
<dbReference type="STRING" id="1123010.SAMN02745724_01355"/>
<dbReference type="EMBL" id="FOLO01000007">
    <property type="protein sequence ID" value="SFC30568.1"/>
    <property type="molecule type" value="Genomic_DNA"/>
</dbReference>
<dbReference type="AlphaFoldDB" id="A0A1I1I8H8"/>
<sequence>MKNALNKMPWILPASLLGGAGILISTFTNSFIGFKIYPILISFAMLSVFLYSYFKPPTLIETFARLKEPDLNDKGVKYTANVTLVWCVFFVINAVISSYTAFFTSLETWMIYNGFISYIIMACIMGIEFLVRLQVKKQHKKEAV</sequence>
<feature type="transmembrane region" description="Helical" evidence="1">
    <location>
        <begin position="36"/>
        <end position="54"/>
    </location>
</feature>
<evidence type="ECO:0008006" key="4">
    <source>
        <dbReference type="Google" id="ProtNLM"/>
    </source>
</evidence>
<evidence type="ECO:0000313" key="2">
    <source>
        <dbReference type="EMBL" id="SFC30568.1"/>
    </source>
</evidence>